<organism evidence="6 7">
    <name type="scientific">Streptomyces smyrnaeus</name>
    <dbReference type="NCBI Taxonomy" id="1387713"/>
    <lineage>
        <taxon>Bacteria</taxon>
        <taxon>Bacillati</taxon>
        <taxon>Actinomycetota</taxon>
        <taxon>Actinomycetes</taxon>
        <taxon>Kitasatosporales</taxon>
        <taxon>Streptomycetaceae</taxon>
        <taxon>Streptomyces</taxon>
    </lineage>
</organism>
<evidence type="ECO:0000256" key="3">
    <source>
        <dbReference type="ARBA" id="ARBA00022888"/>
    </source>
</evidence>
<reference evidence="6 7" key="1">
    <citation type="submission" date="2021-02" db="EMBL/GenBank/DDBJ databases">
        <title>Streptomyces spirodelae sp. nov., isolated from duckweed.</title>
        <authorList>
            <person name="Saimee Y."/>
            <person name="Duangmal K."/>
        </authorList>
    </citation>
    <scope>NUCLEOTIDE SEQUENCE [LARGE SCALE GENOMIC DNA]</scope>
    <source>
        <strain evidence="6 7">DSM 42105</strain>
    </source>
</reference>
<evidence type="ECO:0000313" key="6">
    <source>
        <dbReference type="EMBL" id="MBO8200765.1"/>
    </source>
</evidence>
<dbReference type="SUPFAM" id="SSF56235">
    <property type="entry name" value="N-terminal nucleophile aminohydrolases (Ntn hydrolases)"/>
    <property type="match status" value="1"/>
</dbReference>
<evidence type="ECO:0000256" key="4">
    <source>
        <dbReference type="ARBA" id="ARBA00048741"/>
    </source>
</evidence>
<accession>A0ABS3XZD6</accession>
<dbReference type="InterPro" id="IPR014729">
    <property type="entry name" value="Rossmann-like_a/b/a_fold"/>
</dbReference>
<comment type="caution">
    <text evidence="6">The sequence shown here is derived from an EMBL/GenBank/DDBJ whole genome shotgun (WGS) entry which is preliminary data.</text>
</comment>
<comment type="catalytic activity">
    <reaction evidence="4">
        <text>L-aspartate + L-glutamine + ATP + H2O = L-asparagine + L-glutamate + AMP + diphosphate + H(+)</text>
        <dbReference type="Rhea" id="RHEA:12228"/>
        <dbReference type="ChEBI" id="CHEBI:15377"/>
        <dbReference type="ChEBI" id="CHEBI:15378"/>
        <dbReference type="ChEBI" id="CHEBI:29985"/>
        <dbReference type="ChEBI" id="CHEBI:29991"/>
        <dbReference type="ChEBI" id="CHEBI:30616"/>
        <dbReference type="ChEBI" id="CHEBI:33019"/>
        <dbReference type="ChEBI" id="CHEBI:58048"/>
        <dbReference type="ChEBI" id="CHEBI:58359"/>
        <dbReference type="ChEBI" id="CHEBI:456215"/>
        <dbReference type="EC" id="6.3.5.4"/>
    </reaction>
</comment>
<protein>
    <recommendedName>
        <fullName evidence="2">asparagine synthase (glutamine-hydrolyzing)</fullName>
        <ecNumber evidence="2">6.3.5.4</ecNumber>
    </recommendedName>
</protein>
<feature type="domain" description="Asparagine synthetase" evidence="5">
    <location>
        <begin position="208"/>
        <end position="591"/>
    </location>
</feature>
<dbReference type="PANTHER" id="PTHR43284">
    <property type="entry name" value="ASPARAGINE SYNTHETASE (GLUTAMINE-HYDROLYZING)"/>
    <property type="match status" value="1"/>
</dbReference>
<evidence type="ECO:0000259" key="5">
    <source>
        <dbReference type="Pfam" id="PF00733"/>
    </source>
</evidence>
<name>A0ABS3XZD6_9ACTN</name>
<dbReference type="SUPFAM" id="SSF52402">
    <property type="entry name" value="Adenine nucleotide alpha hydrolases-like"/>
    <property type="match status" value="1"/>
</dbReference>
<dbReference type="InterPro" id="IPR051786">
    <property type="entry name" value="ASN_synthetase/amidase"/>
</dbReference>
<dbReference type="Pfam" id="PF00733">
    <property type="entry name" value="Asn_synthase"/>
    <property type="match status" value="1"/>
</dbReference>
<dbReference type="InterPro" id="IPR029055">
    <property type="entry name" value="Ntn_hydrolases_N"/>
</dbReference>
<dbReference type="Proteomes" id="UP000721954">
    <property type="component" value="Unassembled WGS sequence"/>
</dbReference>
<gene>
    <name evidence="6" type="ORF">JW613_20975</name>
</gene>
<dbReference type="Gene3D" id="3.40.50.620">
    <property type="entry name" value="HUPs"/>
    <property type="match status" value="2"/>
</dbReference>
<dbReference type="EMBL" id="JAFFZM010000012">
    <property type="protein sequence ID" value="MBO8200765.1"/>
    <property type="molecule type" value="Genomic_DNA"/>
</dbReference>
<dbReference type="EC" id="6.3.5.4" evidence="2"/>
<evidence type="ECO:0000256" key="1">
    <source>
        <dbReference type="ARBA" id="ARBA00005187"/>
    </source>
</evidence>
<proteinExistence type="predicted"/>
<evidence type="ECO:0000313" key="7">
    <source>
        <dbReference type="Proteomes" id="UP000721954"/>
    </source>
</evidence>
<evidence type="ECO:0000256" key="2">
    <source>
        <dbReference type="ARBA" id="ARBA00012737"/>
    </source>
</evidence>
<comment type="pathway">
    <text evidence="1">Amino-acid biosynthesis; L-asparagine biosynthesis; L-asparagine from L-aspartate (L-Gln route): step 1/1.</text>
</comment>
<sequence>MASGFVVLPDTDTAEGAAAPVVPRAGEVVRYRSGRPWVIQLGAPEPVLRVTAGRVAVVVIGFCPVTTVRLEALAGRVRSVQDIDEMARRLPGSFHLVASVGNEVRVQGSLSGLRKVFHTRVAGDVLVADRADVLAEITGRGVDEQALAVRVVCGGVLPPPLGEQSMWRDVCPVPPDHCLVLDRGRARVVRWWTPPAPALSLPEGAAVVREALTDALRGRQGRRMSADLSGGLDSTSLCFLAAPHASELLTFRVAEAEAGNDDAVFAAHAARRLPGAEHLVVAQEDLPELFAEPGLTCDTEQPVIFSRTDARMRHISRMLAQRGHHWHLSGYGGDELFLPSHGYLHRLALRHPVTALRYIRAFRSLARWPLGATLAGLAFPGTVHSWWRTQARRLTEPSDADDRRPVLGWGMDPIRASESATALAVEAARTALLRTADEVVPLADDPGQHQALLVLRSSVADYRQLAGMFADSGVHLDLPYLDDRVVEAVLSVRVHERGTPWRYKALLSEAMRGILPETVRNRATKGEFSAEARDGLRTHRGAVLALFADSALAERGLLDVDALHRQLHAPRADITATAHVENLIGCEAWLRATRRFTERTDSKGSDGAAASP</sequence>
<dbReference type="PANTHER" id="PTHR43284:SF1">
    <property type="entry name" value="ASPARAGINE SYNTHETASE"/>
    <property type="match status" value="1"/>
</dbReference>
<keyword evidence="3" id="KW-0061">Asparagine biosynthesis</keyword>
<dbReference type="InterPro" id="IPR001962">
    <property type="entry name" value="Asn_synthase"/>
</dbReference>
<keyword evidence="3" id="KW-0028">Amino-acid biosynthesis</keyword>
<keyword evidence="7" id="KW-1185">Reference proteome</keyword>